<protein>
    <submittedName>
        <fullName evidence="1">Uncharacterized protein</fullName>
    </submittedName>
</protein>
<evidence type="ECO:0000313" key="2">
    <source>
        <dbReference type="Proteomes" id="UP001236723"/>
    </source>
</evidence>
<dbReference type="EMBL" id="JAUSUP010000004">
    <property type="protein sequence ID" value="MDQ0351966.1"/>
    <property type="molecule type" value="Genomic_DNA"/>
</dbReference>
<organism evidence="1 2">
    <name type="scientific">Alkalibacillus filiformis</name>
    <dbReference type="NCBI Taxonomy" id="200990"/>
    <lineage>
        <taxon>Bacteria</taxon>
        <taxon>Bacillati</taxon>
        <taxon>Bacillota</taxon>
        <taxon>Bacilli</taxon>
        <taxon>Bacillales</taxon>
        <taxon>Bacillaceae</taxon>
        <taxon>Alkalibacillus</taxon>
    </lineage>
</organism>
<name>A0ABU0DU27_9BACI</name>
<gene>
    <name evidence="1" type="ORF">J2R98_001798</name>
</gene>
<evidence type="ECO:0000313" key="1">
    <source>
        <dbReference type="EMBL" id="MDQ0351966.1"/>
    </source>
</evidence>
<dbReference type="RefSeq" id="WP_307068124.1">
    <property type="nucleotide sequence ID" value="NZ_JAUSUP010000004.1"/>
</dbReference>
<dbReference type="Proteomes" id="UP001236723">
    <property type="component" value="Unassembled WGS sequence"/>
</dbReference>
<proteinExistence type="predicted"/>
<sequence length="274" mass="31542">MKLINGKLIISIVSLLILWTVYNVVNYYTNIIDEPVVLDHYIHMEVEHHSDEFDLYYVTHKESSRSISHIELDDDITFVPDSNSSDYNNNSTYSMAYESFNHYDLHRASLTLRNQQDLDDLFSDAEIFSTETIDIHFSDGTVQTQPINLTLTNLDDDHSTQANISSTYVNMITTRTAHFQVNNDLTLVEIKIDDNIEDYFIIEYDQQLPTDLTRGDEIELEVSYDGDPFLAVSAPLKLIDDDESIVRTIQLQHAPNITENEMNEFIETNGGDQQ</sequence>
<keyword evidence="2" id="KW-1185">Reference proteome</keyword>
<reference evidence="1 2" key="1">
    <citation type="submission" date="2023-07" db="EMBL/GenBank/DDBJ databases">
        <title>Genomic Encyclopedia of Type Strains, Phase IV (KMG-IV): sequencing the most valuable type-strain genomes for metagenomic binning, comparative biology and taxonomic classification.</title>
        <authorList>
            <person name="Goeker M."/>
        </authorList>
    </citation>
    <scope>NUCLEOTIDE SEQUENCE [LARGE SCALE GENOMIC DNA]</scope>
    <source>
        <strain evidence="1 2">DSM 15448</strain>
    </source>
</reference>
<comment type="caution">
    <text evidence="1">The sequence shown here is derived from an EMBL/GenBank/DDBJ whole genome shotgun (WGS) entry which is preliminary data.</text>
</comment>
<accession>A0ABU0DU27</accession>